<reference evidence="2 3" key="1">
    <citation type="submission" date="2016-10" db="EMBL/GenBank/DDBJ databases">
        <authorList>
            <person name="de Groot N.N."/>
        </authorList>
    </citation>
    <scope>NUCLEOTIDE SEQUENCE [LARGE SCALE GENOMIC DNA]</scope>
    <source>
        <strain evidence="2 3">DSM 14045</strain>
    </source>
</reference>
<dbReference type="Gene3D" id="1.10.3210.10">
    <property type="entry name" value="Hypothetical protein af1432"/>
    <property type="match status" value="1"/>
</dbReference>
<protein>
    <recommendedName>
        <fullName evidence="1">HD domain-containing protein</fullName>
    </recommendedName>
</protein>
<dbReference type="InterPro" id="IPR006674">
    <property type="entry name" value="HD_domain"/>
</dbReference>
<dbReference type="OrthoDB" id="360187at2"/>
<sequence>MKNKKTWEEVENLMVREIKDLNDNTQFLKTKGFIQHGDVTVYEHCIMVMVKSCEIAYRLKADVDYSKLIKGALLHDYFLYDWHDNDSSHRLHGFSHPRKAYENARRDTVLSELEGDIIRHHMFPLTIIPPQSKEAWIVCMADKICATKETLHMEDLIASKFISV</sequence>
<evidence type="ECO:0000313" key="2">
    <source>
        <dbReference type="EMBL" id="SDY68026.1"/>
    </source>
</evidence>
<dbReference type="RefSeq" id="WP_074718765.1">
    <property type="nucleotide sequence ID" value="NZ_FNPG01000028.1"/>
</dbReference>
<name>A0A1H3LUJ4_9FIRM</name>
<keyword evidence="3" id="KW-1185">Reference proteome</keyword>
<organism evidence="2 3">
    <name type="scientific">Lachnobacterium bovis DSM 14045</name>
    <dbReference type="NCBI Taxonomy" id="1122142"/>
    <lineage>
        <taxon>Bacteria</taxon>
        <taxon>Bacillati</taxon>
        <taxon>Bacillota</taxon>
        <taxon>Clostridia</taxon>
        <taxon>Lachnospirales</taxon>
        <taxon>Lachnospiraceae</taxon>
        <taxon>Lachnobacterium</taxon>
    </lineage>
</organism>
<accession>A0A1H3LUJ4</accession>
<evidence type="ECO:0000313" key="3">
    <source>
        <dbReference type="Proteomes" id="UP000183918"/>
    </source>
</evidence>
<evidence type="ECO:0000259" key="1">
    <source>
        <dbReference type="PROSITE" id="PS51831"/>
    </source>
</evidence>
<dbReference type="SMART" id="SM00471">
    <property type="entry name" value="HDc"/>
    <property type="match status" value="1"/>
</dbReference>
<dbReference type="InterPro" id="IPR003607">
    <property type="entry name" value="HD/PDEase_dom"/>
</dbReference>
<dbReference type="PROSITE" id="PS51831">
    <property type="entry name" value="HD"/>
    <property type="match status" value="1"/>
</dbReference>
<dbReference type="CDD" id="cd00077">
    <property type="entry name" value="HDc"/>
    <property type="match status" value="1"/>
</dbReference>
<dbReference type="Proteomes" id="UP000183918">
    <property type="component" value="Unassembled WGS sequence"/>
</dbReference>
<feature type="domain" description="HD" evidence="1">
    <location>
        <begin position="41"/>
        <end position="147"/>
    </location>
</feature>
<dbReference type="SUPFAM" id="SSF109604">
    <property type="entry name" value="HD-domain/PDEase-like"/>
    <property type="match status" value="1"/>
</dbReference>
<dbReference type="Pfam" id="PF01966">
    <property type="entry name" value="HD"/>
    <property type="match status" value="1"/>
</dbReference>
<dbReference type="EMBL" id="FNPG01000028">
    <property type="protein sequence ID" value="SDY68026.1"/>
    <property type="molecule type" value="Genomic_DNA"/>
</dbReference>
<dbReference type="AlphaFoldDB" id="A0A1H3LUJ4"/>
<gene>
    <name evidence="2" type="ORF">SAMN02910414_02120</name>
</gene>
<proteinExistence type="predicted"/>
<dbReference type="STRING" id="1122142.SAMN02910414_02120"/>